<sequence length="477" mass="53412">MVGERAETKTGGREASTGFIPGDYSLAVGMPATPPPKGWKWSKLTDLARLESGHTPSRKYHEYWDGGVCWVGIRDATANHGQTIYDTNQHASELGIKNSSARLLPKNTVCLSRTASVGYVIVMGKEMATSQDFVNWVCSEELDHQFLKYILLSENRSFLRFASGTTHQTIYFPEVKAFHICHPPLPEQRAISHILGSLDDKIELNRRMNATLEGMAQALFKSWFVDFDPVIDNALAAGNPIPDELADRAEVRRQALANGTANREAAKPFPAAFQQTESMGWIPEGWEISCFGEVSTCFDRKRIPLSKPQREVKKPGKIPYYGATSIMDYVNEWIFDDTYLLIGEDGSVIKDDGTPFVQYIWGKSWVNNHAHVLQGKDGISTEHLMLFMQSQNLAGYVTGAVQLKINQKNMNSIPFLKARDSVNLQFSEAVTRLYERIKLLSEENVTLINLRDTLLPKLISGELRLSDTAVKAYELTA</sequence>
<feature type="domain" description="Type I restriction modification DNA specificity" evidence="4">
    <location>
        <begin position="36"/>
        <end position="213"/>
    </location>
</feature>
<evidence type="ECO:0000256" key="3">
    <source>
        <dbReference type="ARBA" id="ARBA00023125"/>
    </source>
</evidence>
<comment type="caution">
    <text evidence="5">The sequence shown here is derived from an EMBL/GenBank/DDBJ whole genome shotgun (WGS) entry which is preliminary data.</text>
</comment>
<reference evidence="5" key="2">
    <citation type="submission" date="2020-09" db="EMBL/GenBank/DDBJ databases">
        <authorList>
            <person name="Sun Q."/>
            <person name="Kim S."/>
        </authorList>
    </citation>
    <scope>NUCLEOTIDE SEQUENCE</scope>
    <source>
        <strain evidence="5">KCTC 12870</strain>
    </source>
</reference>
<evidence type="ECO:0000313" key="5">
    <source>
        <dbReference type="EMBL" id="GHB93348.1"/>
    </source>
</evidence>
<dbReference type="InterPro" id="IPR000055">
    <property type="entry name" value="Restrct_endonuc_typeI_TRD"/>
</dbReference>
<evidence type="ECO:0000256" key="1">
    <source>
        <dbReference type="ARBA" id="ARBA00010923"/>
    </source>
</evidence>
<dbReference type="InterPro" id="IPR044946">
    <property type="entry name" value="Restrct_endonuc_typeI_TRD_sf"/>
</dbReference>
<comment type="similarity">
    <text evidence="1">Belongs to the type-I restriction system S methylase family.</text>
</comment>
<reference evidence="5" key="1">
    <citation type="journal article" date="2014" name="Int. J. Syst. Evol. Microbiol.">
        <title>Complete genome sequence of Corynebacterium casei LMG S-19264T (=DSM 44701T), isolated from a smear-ripened cheese.</title>
        <authorList>
            <consortium name="US DOE Joint Genome Institute (JGI-PGF)"/>
            <person name="Walter F."/>
            <person name="Albersmeier A."/>
            <person name="Kalinowski J."/>
            <person name="Ruckert C."/>
        </authorList>
    </citation>
    <scope>NUCLEOTIDE SEQUENCE</scope>
    <source>
        <strain evidence="5">KCTC 12870</strain>
    </source>
</reference>
<dbReference type="CDD" id="cd17248">
    <property type="entry name" value="RMtype1_S_AmiI-TRD2-CR2_like"/>
    <property type="match status" value="1"/>
</dbReference>
<dbReference type="Pfam" id="PF01420">
    <property type="entry name" value="Methylase_S"/>
    <property type="match status" value="2"/>
</dbReference>
<dbReference type="InterPro" id="IPR052021">
    <property type="entry name" value="Type-I_RS_S_subunit"/>
</dbReference>
<feature type="domain" description="Type I restriction modification DNA specificity" evidence="4">
    <location>
        <begin position="283"/>
        <end position="414"/>
    </location>
</feature>
<accession>A0A8J3DDH6</accession>
<name>A0A8J3DDH6_9BACT</name>
<evidence type="ECO:0000256" key="2">
    <source>
        <dbReference type="ARBA" id="ARBA00022747"/>
    </source>
</evidence>
<dbReference type="SUPFAM" id="SSF116734">
    <property type="entry name" value="DNA methylase specificity domain"/>
    <property type="match status" value="2"/>
</dbReference>
<dbReference type="GO" id="GO:0009307">
    <property type="term" value="P:DNA restriction-modification system"/>
    <property type="evidence" value="ECO:0007669"/>
    <property type="project" value="UniProtKB-KW"/>
</dbReference>
<dbReference type="PANTHER" id="PTHR30408">
    <property type="entry name" value="TYPE-1 RESTRICTION ENZYME ECOKI SPECIFICITY PROTEIN"/>
    <property type="match status" value="1"/>
</dbReference>
<dbReference type="AlphaFoldDB" id="A0A8J3DDH6"/>
<proteinExistence type="inferred from homology"/>
<dbReference type="GO" id="GO:0003677">
    <property type="term" value="F:DNA binding"/>
    <property type="evidence" value="ECO:0007669"/>
    <property type="project" value="UniProtKB-KW"/>
</dbReference>
<dbReference type="Proteomes" id="UP000642829">
    <property type="component" value="Unassembled WGS sequence"/>
</dbReference>
<protein>
    <submittedName>
        <fullName evidence="5">Anti-codon nuclease masking agent (PrrB)</fullName>
    </submittedName>
</protein>
<evidence type="ECO:0000313" key="6">
    <source>
        <dbReference type="Proteomes" id="UP000642829"/>
    </source>
</evidence>
<keyword evidence="3" id="KW-0238">DNA-binding</keyword>
<dbReference type="EMBL" id="BMXG01000003">
    <property type="protein sequence ID" value="GHB93348.1"/>
    <property type="molecule type" value="Genomic_DNA"/>
</dbReference>
<keyword evidence="2" id="KW-0680">Restriction system</keyword>
<organism evidence="5 6">
    <name type="scientific">Cerasicoccus arenae</name>
    <dbReference type="NCBI Taxonomy" id="424488"/>
    <lineage>
        <taxon>Bacteria</taxon>
        <taxon>Pseudomonadati</taxon>
        <taxon>Verrucomicrobiota</taxon>
        <taxon>Opitutia</taxon>
        <taxon>Puniceicoccales</taxon>
        <taxon>Cerasicoccaceae</taxon>
        <taxon>Cerasicoccus</taxon>
    </lineage>
</organism>
<dbReference type="CDD" id="cd17262">
    <property type="entry name" value="RMtype1_S_Aco12261I-TRD2-CR2"/>
    <property type="match status" value="1"/>
</dbReference>
<dbReference type="Gene3D" id="3.90.220.20">
    <property type="entry name" value="DNA methylase specificity domains"/>
    <property type="match status" value="2"/>
</dbReference>
<dbReference type="PANTHER" id="PTHR30408:SF13">
    <property type="entry name" value="TYPE I RESTRICTION ENZYME HINDI SPECIFICITY SUBUNIT"/>
    <property type="match status" value="1"/>
</dbReference>
<evidence type="ECO:0000259" key="4">
    <source>
        <dbReference type="Pfam" id="PF01420"/>
    </source>
</evidence>
<keyword evidence="6" id="KW-1185">Reference proteome</keyword>
<gene>
    <name evidence="5" type="ORF">GCM10007047_05920</name>
</gene>